<sequence length="436" mass="48521">MAASTSIFAEKVSISFSYNSIKGGRGSQSAEWVEDIVIPQFEKDMKDKGLDVEVKALPSGVAPEDWKMQFVLDVKGGIGPDVAWIDLFWVPEFAEAKLILPLNKYVEAWSIWDEFYDPAKKAGSHKDDVYAIMYGSDVRMIYYNKELFKKAGIAIPWQPYSWDGLLTTARIIKEKLPGVIPLQINAGTDMGEATTMQGLYMVLLGAGGRLYDWGTNKWIIDSPMLRDTVDFYKKVYIDEKLGDAEMQVTAKSRDKTFEAFQQEKMAMLVEGTWFYSSVIAPNGSVPIPDRDERIGWAAMPGKGTLGTPTFACISGGTGFAVSPNTKNADLAFELIKTALRPDVLVKLFNIKPFSPIYQEFVELPEVKANKFIADTSKALMPYTTIRPAKPEYPEISYQAQLLTEQIVMGVSPEKALENYGQGVISIVGAENVEKLK</sequence>
<evidence type="ECO:0000256" key="2">
    <source>
        <dbReference type="ARBA" id="ARBA00008520"/>
    </source>
</evidence>
<proteinExistence type="inferred from homology"/>
<reference evidence="3 4" key="1">
    <citation type="journal article" date="2016" name="Nat. Commun.">
        <title>Thousands of microbial genomes shed light on interconnected biogeochemical processes in an aquifer system.</title>
        <authorList>
            <person name="Anantharaman K."/>
            <person name="Brown C.T."/>
            <person name="Hug L.A."/>
            <person name="Sharon I."/>
            <person name="Castelle C.J."/>
            <person name="Probst A.J."/>
            <person name="Thomas B.C."/>
            <person name="Singh A."/>
            <person name="Wilkins M.J."/>
            <person name="Karaoz U."/>
            <person name="Brodie E.L."/>
            <person name="Williams K.H."/>
            <person name="Hubbard S.S."/>
            <person name="Banfield J.F."/>
        </authorList>
    </citation>
    <scope>NUCLEOTIDE SEQUENCE [LARGE SCALE GENOMIC DNA]</scope>
</reference>
<dbReference type="SUPFAM" id="SSF53850">
    <property type="entry name" value="Periplasmic binding protein-like II"/>
    <property type="match status" value="1"/>
</dbReference>
<evidence type="ECO:0000313" key="3">
    <source>
        <dbReference type="EMBL" id="OGD16237.1"/>
    </source>
</evidence>
<comment type="subcellular location">
    <subcellularLocation>
        <location evidence="1">Periplasm</location>
    </subcellularLocation>
</comment>
<evidence type="ECO:0000313" key="4">
    <source>
        <dbReference type="Proteomes" id="UP000177701"/>
    </source>
</evidence>
<accession>A0A1F5AEA2</accession>
<dbReference type="PANTHER" id="PTHR43649">
    <property type="entry name" value="ARABINOSE-BINDING PROTEIN-RELATED"/>
    <property type="match status" value="1"/>
</dbReference>
<name>A0A1F5AEA2_9BACT</name>
<dbReference type="GO" id="GO:0042597">
    <property type="term" value="C:periplasmic space"/>
    <property type="evidence" value="ECO:0007669"/>
    <property type="project" value="UniProtKB-SubCell"/>
</dbReference>
<dbReference type="EMBL" id="MEYH01000038">
    <property type="protein sequence ID" value="OGD16237.1"/>
    <property type="molecule type" value="Genomic_DNA"/>
</dbReference>
<comment type="caution">
    <text evidence="3">The sequence shown here is derived from an EMBL/GenBank/DDBJ whole genome shotgun (WGS) entry which is preliminary data.</text>
</comment>
<organism evidence="3 4">
    <name type="scientific">Candidatus Sediminicultor quintus</name>
    <dbReference type="NCBI Taxonomy" id="1797291"/>
    <lineage>
        <taxon>Bacteria</taxon>
        <taxon>Pseudomonadati</taxon>
        <taxon>Atribacterota</taxon>
        <taxon>Candidatus Phoenicimicrobiia</taxon>
        <taxon>Candidatus Pheonicimicrobiales</taxon>
        <taxon>Candidatus Phoenicimicrobiaceae</taxon>
        <taxon>Candidatus Sediminicultor</taxon>
    </lineage>
</organism>
<dbReference type="AlphaFoldDB" id="A0A1F5AEA2"/>
<evidence type="ECO:0008006" key="5">
    <source>
        <dbReference type="Google" id="ProtNLM"/>
    </source>
</evidence>
<dbReference type="Gene3D" id="3.40.190.10">
    <property type="entry name" value="Periplasmic binding protein-like II"/>
    <property type="match status" value="2"/>
</dbReference>
<dbReference type="InterPro" id="IPR050490">
    <property type="entry name" value="Bact_solute-bd_prot1"/>
</dbReference>
<dbReference type="STRING" id="1797291.A2V47_08100"/>
<dbReference type="PANTHER" id="PTHR43649:SF14">
    <property type="entry name" value="BLR3389 PROTEIN"/>
    <property type="match status" value="1"/>
</dbReference>
<dbReference type="Proteomes" id="UP000177701">
    <property type="component" value="Unassembled WGS sequence"/>
</dbReference>
<gene>
    <name evidence="3" type="ORF">A2V47_08100</name>
</gene>
<dbReference type="InterPro" id="IPR006059">
    <property type="entry name" value="SBP"/>
</dbReference>
<protein>
    <recommendedName>
        <fullName evidence="5">ABC transporter substrate-binding protein</fullName>
    </recommendedName>
</protein>
<comment type="similarity">
    <text evidence="2">Belongs to the bacterial solute-binding protein 1 family.</text>
</comment>
<evidence type="ECO:0000256" key="1">
    <source>
        <dbReference type="ARBA" id="ARBA00004418"/>
    </source>
</evidence>
<dbReference type="Pfam" id="PF01547">
    <property type="entry name" value="SBP_bac_1"/>
    <property type="match status" value="1"/>
</dbReference>